<gene>
    <name evidence="1" type="ORF">L2E82_42143</name>
</gene>
<accession>A0ACB8ZKM5</accession>
<organism evidence="1 2">
    <name type="scientific">Cichorium intybus</name>
    <name type="common">Chicory</name>
    <dbReference type="NCBI Taxonomy" id="13427"/>
    <lineage>
        <taxon>Eukaryota</taxon>
        <taxon>Viridiplantae</taxon>
        <taxon>Streptophyta</taxon>
        <taxon>Embryophyta</taxon>
        <taxon>Tracheophyta</taxon>
        <taxon>Spermatophyta</taxon>
        <taxon>Magnoliopsida</taxon>
        <taxon>eudicotyledons</taxon>
        <taxon>Gunneridae</taxon>
        <taxon>Pentapetalae</taxon>
        <taxon>asterids</taxon>
        <taxon>campanulids</taxon>
        <taxon>Asterales</taxon>
        <taxon>Asteraceae</taxon>
        <taxon>Cichorioideae</taxon>
        <taxon>Cichorieae</taxon>
        <taxon>Cichoriinae</taxon>
        <taxon>Cichorium</taxon>
    </lineage>
</organism>
<evidence type="ECO:0000313" key="1">
    <source>
        <dbReference type="EMBL" id="KAI3698527.1"/>
    </source>
</evidence>
<reference evidence="1 2" key="2">
    <citation type="journal article" date="2022" name="Mol. Ecol. Resour.">
        <title>The genomes of chicory, endive, great burdock and yacon provide insights into Asteraceae paleo-polyploidization history and plant inulin production.</title>
        <authorList>
            <person name="Fan W."/>
            <person name="Wang S."/>
            <person name="Wang H."/>
            <person name="Wang A."/>
            <person name="Jiang F."/>
            <person name="Liu H."/>
            <person name="Zhao H."/>
            <person name="Xu D."/>
            <person name="Zhang Y."/>
        </authorList>
    </citation>
    <scope>NUCLEOTIDE SEQUENCE [LARGE SCALE GENOMIC DNA]</scope>
    <source>
        <strain evidence="2">cv. Punajuju</strain>
        <tissue evidence="1">Leaves</tissue>
    </source>
</reference>
<keyword evidence="2" id="KW-1185">Reference proteome</keyword>
<comment type="caution">
    <text evidence="1">The sequence shown here is derived from an EMBL/GenBank/DDBJ whole genome shotgun (WGS) entry which is preliminary data.</text>
</comment>
<protein>
    <submittedName>
        <fullName evidence="1">Uncharacterized protein</fullName>
    </submittedName>
</protein>
<name>A0ACB8ZKM5_CICIN</name>
<dbReference type="Proteomes" id="UP001055811">
    <property type="component" value="Linkage Group LG08"/>
</dbReference>
<dbReference type="EMBL" id="CM042016">
    <property type="protein sequence ID" value="KAI3698527.1"/>
    <property type="molecule type" value="Genomic_DNA"/>
</dbReference>
<reference evidence="2" key="1">
    <citation type="journal article" date="2022" name="Mol. Ecol. Resour.">
        <title>The genomes of chicory, endive, great burdock and yacon provide insights into Asteraceae palaeo-polyploidization history and plant inulin production.</title>
        <authorList>
            <person name="Fan W."/>
            <person name="Wang S."/>
            <person name="Wang H."/>
            <person name="Wang A."/>
            <person name="Jiang F."/>
            <person name="Liu H."/>
            <person name="Zhao H."/>
            <person name="Xu D."/>
            <person name="Zhang Y."/>
        </authorList>
    </citation>
    <scope>NUCLEOTIDE SEQUENCE [LARGE SCALE GENOMIC DNA]</scope>
    <source>
        <strain evidence="2">cv. Punajuju</strain>
    </source>
</reference>
<sequence>MAGTVFPRRSRFKRKKLIRRGVGFENPEFGDEPTVHYVGTLLNGTTFISTREKGEPDSFTIGQGQICCGFDEAVLTMKKGEIALFTLPPELGFGVAGTAGVPPKSIIELQIQLVSWMTVVDVYKDGGFLKRVVKKGEQTGQPGDLDEVKVRYVVMLPDGVIITESPKEGVEFYLKDDGFGESVTSLSKCYNPIPPNSVLHISLELVSFKPVRQIFGYVDGLGGVKGLIISEAKNNLPDEPPQLNFSYLFHFSGCNSSIQELAKALEKQKLEEEVMLLQSRLSELSFGYGQTRYSQIDDRGNGDTTSITNLHEHVGLQKKLSLLKLEDSNVRLHAVKVVANLADGEATEQQILVTGIKVADLLAPYQRGGKIDLFGGEKPTQICYGLWSNERTPGARVRVGFTGLIVAEQFRDTEGQDVLLFIENIFRFSQGHIPPDWACGSGKVDCSAMVQVAPCYGSPRHNEPLTVLVFTY</sequence>
<proteinExistence type="predicted"/>
<evidence type="ECO:0000313" key="2">
    <source>
        <dbReference type="Proteomes" id="UP001055811"/>
    </source>
</evidence>